<dbReference type="EMBL" id="JAQQWE010000003">
    <property type="protein sequence ID" value="KAK7959599.1"/>
    <property type="molecule type" value="Genomic_DNA"/>
</dbReference>
<reference evidence="2 3" key="1">
    <citation type="submission" date="2023-01" db="EMBL/GenBank/DDBJ databases">
        <title>Analysis of 21 Apiospora genomes using comparative genomics revels a genus with tremendous synthesis potential of carbohydrate active enzymes and secondary metabolites.</title>
        <authorList>
            <person name="Sorensen T."/>
        </authorList>
    </citation>
    <scope>NUCLEOTIDE SEQUENCE [LARGE SCALE GENOMIC DNA]</scope>
    <source>
        <strain evidence="2 3">CBS 24483</strain>
    </source>
</reference>
<feature type="compositionally biased region" description="Acidic residues" evidence="1">
    <location>
        <begin position="297"/>
        <end position="316"/>
    </location>
</feature>
<dbReference type="RefSeq" id="XP_066703302.1">
    <property type="nucleotide sequence ID" value="XM_066840675.1"/>
</dbReference>
<dbReference type="GeneID" id="92073737"/>
<organism evidence="2 3">
    <name type="scientific">Apiospora aurea</name>
    <dbReference type="NCBI Taxonomy" id="335848"/>
    <lineage>
        <taxon>Eukaryota</taxon>
        <taxon>Fungi</taxon>
        <taxon>Dikarya</taxon>
        <taxon>Ascomycota</taxon>
        <taxon>Pezizomycotina</taxon>
        <taxon>Sordariomycetes</taxon>
        <taxon>Xylariomycetidae</taxon>
        <taxon>Amphisphaeriales</taxon>
        <taxon>Apiosporaceae</taxon>
        <taxon>Apiospora</taxon>
    </lineage>
</organism>
<name>A0ABR1QMM8_9PEZI</name>
<evidence type="ECO:0000256" key="1">
    <source>
        <dbReference type="SAM" id="MobiDB-lite"/>
    </source>
</evidence>
<protein>
    <submittedName>
        <fullName evidence="2">Uncharacterized protein</fullName>
    </submittedName>
</protein>
<keyword evidence="3" id="KW-1185">Reference proteome</keyword>
<evidence type="ECO:0000313" key="3">
    <source>
        <dbReference type="Proteomes" id="UP001391051"/>
    </source>
</evidence>
<dbReference type="Proteomes" id="UP001391051">
    <property type="component" value="Unassembled WGS sequence"/>
</dbReference>
<proteinExistence type="predicted"/>
<sequence>MTFVPDSKLHTTNPYYNGKTKGWRLKGCEAEEYPFGAGNPNRNPNTKIWAQQSVLRLIPQDENGDHGRAMKAFYRAAGNGNSRHADGLIFSISFTGRAMSNPPTEADLYVDPNDPASTAINPCAAGSTLQIGVGQMASQYCEFPSPGRSEYVNGAWQYIGTSNNRKRGNRYYSCDNFAGYNGPAMMRKRRGRRRGLNEMSPAEVRQLAHEKGGNNITVSDGNLEIRDPDVIDDSWISVPENPAQPAPPPLKVSARQLPSGGGLLDPKAYAYLGCDNAEDDPCTYGDGSYCFDVDNTNPDDPDPDEPEEPEEPEEPTCDDKCKLDRGNPCNCNENGCDDYSPACCGNASCPSCDCNESGCSSGSPACCASGTCAWASTGGGGG</sequence>
<comment type="caution">
    <text evidence="2">The sequence shown here is derived from an EMBL/GenBank/DDBJ whole genome shotgun (WGS) entry which is preliminary data.</text>
</comment>
<accession>A0ABR1QMM8</accession>
<feature type="region of interest" description="Disordered" evidence="1">
    <location>
        <begin position="293"/>
        <end position="318"/>
    </location>
</feature>
<evidence type="ECO:0000313" key="2">
    <source>
        <dbReference type="EMBL" id="KAK7959599.1"/>
    </source>
</evidence>
<gene>
    <name evidence="2" type="ORF">PG986_004453</name>
</gene>